<keyword evidence="3" id="KW-1185">Reference proteome</keyword>
<feature type="signal peptide" evidence="2">
    <location>
        <begin position="1"/>
        <end position="20"/>
    </location>
</feature>
<gene>
    <name evidence="4" type="primary">LOC101849609</name>
</gene>
<dbReference type="Proteomes" id="UP000694888">
    <property type="component" value="Unplaced"/>
</dbReference>
<dbReference type="RefSeq" id="XP_035825220.1">
    <property type="nucleotide sequence ID" value="XM_035969327.1"/>
</dbReference>
<evidence type="ECO:0000256" key="2">
    <source>
        <dbReference type="SAM" id="SignalP"/>
    </source>
</evidence>
<keyword evidence="2" id="KW-0732">Signal</keyword>
<feature type="region of interest" description="Disordered" evidence="1">
    <location>
        <begin position="137"/>
        <end position="171"/>
    </location>
</feature>
<proteinExistence type="predicted"/>
<evidence type="ECO:0000313" key="4">
    <source>
        <dbReference type="RefSeq" id="XP_035825220.1"/>
    </source>
</evidence>
<evidence type="ECO:0000313" key="3">
    <source>
        <dbReference type="Proteomes" id="UP000694888"/>
    </source>
</evidence>
<organism evidence="3 4">
    <name type="scientific">Aplysia californica</name>
    <name type="common">California sea hare</name>
    <dbReference type="NCBI Taxonomy" id="6500"/>
    <lineage>
        <taxon>Eukaryota</taxon>
        <taxon>Metazoa</taxon>
        <taxon>Spiralia</taxon>
        <taxon>Lophotrochozoa</taxon>
        <taxon>Mollusca</taxon>
        <taxon>Gastropoda</taxon>
        <taxon>Heterobranchia</taxon>
        <taxon>Euthyneura</taxon>
        <taxon>Tectipleura</taxon>
        <taxon>Aplysiida</taxon>
        <taxon>Aplysioidea</taxon>
        <taxon>Aplysiidae</taxon>
        <taxon>Aplysia</taxon>
    </lineage>
</organism>
<accession>A0ABM1VS28</accession>
<name>A0ABM1VS28_APLCA</name>
<sequence>MRILDLVPLAGLVLCVSVSALLVEDDSVVEEPRLKTLDSEEPDSSEEVLAPMGEGEVDLNGGDMDHLKGSLAHLLAAQRDKKLGKSKKPKEIEHEGRLGLVIASLKKSLSEMEYEDNPILRRYVALNKIKSMAIENARDEAKKSDEQEERLNKLKDSLGKSRHSKDILVQE</sequence>
<reference evidence="4" key="1">
    <citation type="submission" date="2025-08" db="UniProtKB">
        <authorList>
            <consortium name="RefSeq"/>
        </authorList>
    </citation>
    <scope>IDENTIFICATION</scope>
</reference>
<dbReference type="GeneID" id="101849609"/>
<feature type="chain" id="PRO_5046531094" evidence="2">
    <location>
        <begin position="21"/>
        <end position="171"/>
    </location>
</feature>
<evidence type="ECO:0000256" key="1">
    <source>
        <dbReference type="SAM" id="MobiDB-lite"/>
    </source>
</evidence>
<protein>
    <submittedName>
        <fullName evidence="4">Uncharacterized protein LOC101849609 isoform X2</fullName>
    </submittedName>
</protein>